<evidence type="ECO:0000256" key="5">
    <source>
        <dbReference type="SAM" id="MobiDB-lite"/>
    </source>
</evidence>
<gene>
    <name evidence="4" type="primary">fliE</name>
    <name evidence="6" type="ORF">DAH51_23550</name>
</gene>
<keyword evidence="6" id="KW-0966">Cell projection</keyword>
<proteinExistence type="inferred from homology"/>
<dbReference type="PRINTS" id="PR01006">
    <property type="entry name" value="FLGHOOKFLIE"/>
</dbReference>
<dbReference type="HAMAP" id="MF_00724">
    <property type="entry name" value="FliE"/>
    <property type="match status" value="1"/>
</dbReference>
<evidence type="ECO:0000256" key="3">
    <source>
        <dbReference type="ARBA" id="ARBA00023143"/>
    </source>
</evidence>
<comment type="similarity">
    <text evidence="2 4">Belongs to the FliE family.</text>
</comment>
<keyword evidence="3 4" id="KW-0975">Bacterial flagellum</keyword>
<dbReference type="Pfam" id="PF02049">
    <property type="entry name" value="FliE"/>
    <property type="match status" value="1"/>
</dbReference>
<keyword evidence="6" id="KW-0969">Cilium</keyword>
<dbReference type="InterPro" id="IPR001624">
    <property type="entry name" value="FliE"/>
</dbReference>
<feature type="region of interest" description="Disordered" evidence="5">
    <location>
        <begin position="69"/>
        <end position="92"/>
    </location>
</feature>
<comment type="subcellular location">
    <subcellularLocation>
        <location evidence="1 4">Bacterial flagellum basal body</location>
    </subcellularLocation>
</comment>
<dbReference type="Proteomes" id="UP000287401">
    <property type="component" value="Unassembled WGS sequence"/>
</dbReference>
<evidence type="ECO:0000256" key="1">
    <source>
        <dbReference type="ARBA" id="ARBA00004117"/>
    </source>
</evidence>
<evidence type="ECO:0000313" key="6">
    <source>
        <dbReference type="EMBL" id="RSU48967.1"/>
    </source>
</evidence>
<keyword evidence="6" id="KW-0282">Flagellum</keyword>
<dbReference type="PANTHER" id="PTHR34653:SF1">
    <property type="entry name" value="FLAGELLAR HOOK-BASAL BODY COMPLEX PROTEIN FLIE"/>
    <property type="match status" value="1"/>
</dbReference>
<accession>A0A430BGG4</accession>
<sequence>MRLYSYARGRTGVNMSSIFNDVMAVRSAILDRNAALRNVASSAGSVGSPGGAGAKFEAAMDTVLGKADGADSLAGPGSNQRILGTERTEPGGFTSTLQTQIQKINEINARAGQLTVAYERGEEVDIAKVMLARQESSIAFEATLQVRNKLLSAYKDIMSMPV</sequence>
<dbReference type="GO" id="GO:0005198">
    <property type="term" value="F:structural molecule activity"/>
    <property type="evidence" value="ECO:0007669"/>
    <property type="project" value="InterPro"/>
</dbReference>
<organism evidence="6 7">
    <name type="scientific">Sphingobium yanoikuyae</name>
    <name type="common">Sphingomonas yanoikuyae</name>
    <dbReference type="NCBI Taxonomy" id="13690"/>
    <lineage>
        <taxon>Bacteria</taxon>
        <taxon>Pseudomonadati</taxon>
        <taxon>Pseudomonadota</taxon>
        <taxon>Alphaproteobacteria</taxon>
        <taxon>Sphingomonadales</taxon>
        <taxon>Sphingomonadaceae</taxon>
        <taxon>Sphingobium</taxon>
    </lineage>
</organism>
<protein>
    <recommendedName>
        <fullName evidence="4">Flagellar hook-basal body complex protein FliE</fullName>
    </recommendedName>
</protein>
<dbReference type="GO" id="GO:0003774">
    <property type="term" value="F:cytoskeletal motor activity"/>
    <property type="evidence" value="ECO:0007669"/>
    <property type="project" value="InterPro"/>
</dbReference>
<evidence type="ECO:0000256" key="4">
    <source>
        <dbReference type="HAMAP-Rule" id="MF_00724"/>
    </source>
</evidence>
<reference evidence="6 7" key="1">
    <citation type="submission" date="2018-07" db="EMBL/GenBank/DDBJ databases">
        <title>Genomic and Epidemiologic Investigation of an Indolent Hospital Outbreak.</title>
        <authorList>
            <person name="Johnson R.C."/>
            <person name="Deming C."/>
            <person name="Conlan S."/>
            <person name="Zellmer C.J."/>
            <person name="Michelin A.V."/>
            <person name="Lee-Lin S."/>
            <person name="Thomas P.J."/>
            <person name="Park M."/>
            <person name="Weingarten R.A."/>
            <person name="Less J."/>
            <person name="Dekker J.P."/>
            <person name="Frank K.M."/>
            <person name="Musser K.A."/>
            <person name="Mcquiston J.R."/>
            <person name="Henderson D.K."/>
            <person name="Lau A.F."/>
            <person name="Palmore T.N."/>
            <person name="Segre J.A."/>
        </authorList>
    </citation>
    <scope>NUCLEOTIDE SEQUENCE [LARGE SCALE GENOMIC DNA]</scope>
    <source>
        <strain evidence="6 7">SK-NIH.Env6_1116</strain>
    </source>
</reference>
<dbReference type="PANTHER" id="PTHR34653">
    <property type="match status" value="1"/>
</dbReference>
<comment type="caution">
    <text evidence="6">The sequence shown here is derived from an EMBL/GenBank/DDBJ whole genome shotgun (WGS) entry which is preliminary data.</text>
</comment>
<dbReference type="GO" id="GO:0009425">
    <property type="term" value="C:bacterial-type flagellum basal body"/>
    <property type="evidence" value="ECO:0007669"/>
    <property type="project" value="UniProtKB-SubCell"/>
</dbReference>
<evidence type="ECO:0000313" key="7">
    <source>
        <dbReference type="Proteomes" id="UP000287401"/>
    </source>
</evidence>
<dbReference type="AlphaFoldDB" id="A0A430BGG4"/>
<name>A0A430BGG4_SPHYA</name>
<dbReference type="EMBL" id="QRAL01000044">
    <property type="protein sequence ID" value="RSU48967.1"/>
    <property type="molecule type" value="Genomic_DNA"/>
</dbReference>
<dbReference type="GO" id="GO:0071973">
    <property type="term" value="P:bacterial-type flagellum-dependent cell motility"/>
    <property type="evidence" value="ECO:0007669"/>
    <property type="project" value="InterPro"/>
</dbReference>
<evidence type="ECO:0000256" key="2">
    <source>
        <dbReference type="ARBA" id="ARBA00009272"/>
    </source>
</evidence>